<keyword evidence="1" id="KW-0732">Signal</keyword>
<feature type="chain" id="PRO_5040505593" evidence="1">
    <location>
        <begin position="23"/>
        <end position="171"/>
    </location>
</feature>
<dbReference type="Proteomes" id="UP000799444">
    <property type="component" value="Unassembled WGS sequence"/>
</dbReference>
<sequence length="171" mass="18139">MRFAETAAALLGLNAFLGTALQIHPRQEPGVYVGSSDDADGLNHTRIGDVKAASRMLRGLSTSSIEKRLPGVGTHDFCWEGGALESSIVTNLRSKLGQLCDTNDASNWVNPKSTVYATDGTIAAFFCNYGKQASYCTQNGVLDGGNTLDGVCGGTPGRFRMPDVSAEANWF</sequence>
<evidence type="ECO:0000313" key="2">
    <source>
        <dbReference type="EMBL" id="KAF2731047.1"/>
    </source>
</evidence>
<evidence type="ECO:0000256" key="1">
    <source>
        <dbReference type="SAM" id="SignalP"/>
    </source>
</evidence>
<dbReference type="OrthoDB" id="10423158at2759"/>
<protein>
    <submittedName>
        <fullName evidence="2">Uncharacterized protein</fullName>
    </submittedName>
</protein>
<proteinExistence type="predicted"/>
<name>A0A9P4QU69_9PLEO</name>
<dbReference type="EMBL" id="ML996204">
    <property type="protein sequence ID" value="KAF2731047.1"/>
    <property type="molecule type" value="Genomic_DNA"/>
</dbReference>
<evidence type="ECO:0000313" key="3">
    <source>
        <dbReference type="Proteomes" id="UP000799444"/>
    </source>
</evidence>
<accession>A0A9P4QU69</accession>
<gene>
    <name evidence="2" type="ORF">EJ04DRAFT_21910</name>
</gene>
<dbReference type="AlphaFoldDB" id="A0A9P4QU69"/>
<organism evidence="2 3">
    <name type="scientific">Polyplosphaeria fusca</name>
    <dbReference type="NCBI Taxonomy" id="682080"/>
    <lineage>
        <taxon>Eukaryota</taxon>
        <taxon>Fungi</taxon>
        <taxon>Dikarya</taxon>
        <taxon>Ascomycota</taxon>
        <taxon>Pezizomycotina</taxon>
        <taxon>Dothideomycetes</taxon>
        <taxon>Pleosporomycetidae</taxon>
        <taxon>Pleosporales</taxon>
        <taxon>Tetraplosphaeriaceae</taxon>
        <taxon>Polyplosphaeria</taxon>
    </lineage>
</organism>
<comment type="caution">
    <text evidence="2">The sequence shown here is derived from an EMBL/GenBank/DDBJ whole genome shotgun (WGS) entry which is preliminary data.</text>
</comment>
<keyword evidence="3" id="KW-1185">Reference proteome</keyword>
<reference evidence="2" key="1">
    <citation type="journal article" date="2020" name="Stud. Mycol.">
        <title>101 Dothideomycetes genomes: a test case for predicting lifestyles and emergence of pathogens.</title>
        <authorList>
            <person name="Haridas S."/>
            <person name="Albert R."/>
            <person name="Binder M."/>
            <person name="Bloem J."/>
            <person name="Labutti K."/>
            <person name="Salamov A."/>
            <person name="Andreopoulos B."/>
            <person name="Baker S."/>
            <person name="Barry K."/>
            <person name="Bills G."/>
            <person name="Bluhm B."/>
            <person name="Cannon C."/>
            <person name="Castanera R."/>
            <person name="Culley D."/>
            <person name="Daum C."/>
            <person name="Ezra D."/>
            <person name="Gonzalez J."/>
            <person name="Henrissat B."/>
            <person name="Kuo A."/>
            <person name="Liang C."/>
            <person name="Lipzen A."/>
            <person name="Lutzoni F."/>
            <person name="Magnuson J."/>
            <person name="Mondo S."/>
            <person name="Nolan M."/>
            <person name="Ohm R."/>
            <person name="Pangilinan J."/>
            <person name="Park H.-J."/>
            <person name="Ramirez L."/>
            <person name="Alfaro M."/>
            <person name="Sun H."/>
            <person name="Tritt A."/>
            <person name="Yoshinaga Y."/>
            <person name="Zwiers L.-H."/>
            <person name="Turgeon B."/>
            <person name="Goodwin S."/>
            <person name="Spatafora J."/>
            <person name="Crous P."/>
            <person name="Grigoriev I."/>
        </authorList>
    </citation>
    <scope>NUCLEOTIDE SEQUENCE</scope>
    <source>
        <strain evidence="2">CBS 125425</strain>
    </source>
</reference>
<feature type="signal peptide" evidence="1">
    <location>
        <begin position="1"/>
        <end position="22"/>
    </location>
</feature>